<dbReference type="RefSeq" id="WP_013048298.1">
    <property type="nucleotide sequence ID" value="NC_014011.1"/>
</dbReference>
<evidence type="ECO:0000256" key="3">
    <source>
        <dbReference type="ARBA" id="ARBA00022692"/>
    </source>
</evidence>
<name>D5EEQ3_AMICL</name>
<evidence type="ECO:0000313" key="8">
    <source>
        <dbReference type="Proteomes" id="UP000002366"/>
    </source>
</evidence>
<keyword evidence="3" id="KW-0812">Transmembrane</keyword>
<evidence type="ECO:0000256" key="5">
    <source>
        <dbReference type="ARBA" id="ARBA00023136"/>
    </source>
</evidence>
<reference evidence="7 8" key="1">
    <citation type="journal article" date="2010" name="Stand. Genomic Sci.">
        <title>Complete genome sequence of Aminobacterium colombiense type strain (ALA-1).</title>
        <authorList>
            <person name="Chertkov O."/>
            <person name="Sikorski J."/>
            <person name="Brambilla E."/>
            <person name="Lapidus A."/>
            <person name="Copeland A."/>
            <person name="Glavina Del Rio T."/>
            <person name="Nolan M."/>
            <person name="Lucas S."/>
            <person name="Tice H."/>
            <person name="Cheng J.F."/>
            <person name="Han C."/>
            <person name="Detter J.C."/>
            <person name="Bruce D."/>
            <person name="Tapia R."/>
            <person name="Goodwin L."/>
            <person name="Pitluck S."/>
            <person name="Liolios K."/>
            <person name="Ivanova N."/>
            <person name="Mavromatis K."/>
            <person name="Ovchinnikova G."/>
            <person name="Pati A."/>
            <person name="Chen A."/>
            <person name="Palaniappan K."/>
            <person name="Land M."/>
            <person name="Hauser L."/>
            <person name="Chang Y.J."/>
            <person name="Jeffries C.D."/>
            <person name="Spring S."/>
            <person name="Rohde M."/>
            <person name="Goker M."/>
            <person name="Bristow J."/>
            <person name="Eisen J.A."/>
            <person name="Markowitz V."/>
            <person name="Hugenholtz P."/>
            <person name="Kyrpides N.C."/>
            <person name="Klenk H.P."/>
        </authorList>
    </citation>
    <scope>NUCLEOTIDE SEQUENCE [LARGE SCALE GENOMIC DNA]</scope>
    <source>
        <strain evidence="8">DSM 12261 / ALA-1</strain>
    </source>
</reference>
<dbReference type="KEGG" id="aco:Amico_0905"/>
<dbReference type="Proteomes" id="UP000002366">
    <property type="component" value="Chromosome"/>
</dbReference>
<dbReference type="STRING" id="572547.Amico_0905"/>
<comment type="subcellular location">
    <subcellularLocation>
        <location evidence="1">Membrane</location>
        <topology evidence="1">Single-pass membrane protein</topology>
    </subcellularLocation>
</comment>
<dbReference type="PANTHER" id="PTHR34478">
    <property type="entry name" value="PROTEIN LEMA"/>
    <property type="match status" value="1"/>
</dbReference>
<evidence type="ECO:0000256" key="6">
    <source>
        <dbReference type="SAM" id="Coils"/>
    </source>
</evidence>
<evidence type="ECO:0000256" key="4">
    <source>
        <dbReference type="ARBA" id="ARBA00022989"/>
    </source>
</evidence>
<dbReference type="Gene3D" id="1.20.1440.20">
    <property type="entry name" value="LemA-like domain"/>
    <property type="match status" value="1"/>
</dbReference>
<proteinExistence type="inferred from homology"/>
<dbReference type="SUPFAM" id="SSF140478">
    <property type="entry name" value="LemA-like"/>
    <property type="match status" value="1"/>
</dbReference>
<accession>D5EEQ3</accession>
<gene>
    <name evidence="7" type="ordered locus">Amico_0905</name>
</gene>
<sequence>MVVILSILLLVALIVFWVVSIYNRLVRMSNLKNEAWSGIDVQLKRRFDLIPNLVETVKGYATHEKEVFERVTEARAAITRAHTVSERAESENMLTGALKTLFAVAENYPALQASSNFHQLQEQLTSLENDIQMARRYYNGAARDYNIAIETFPAVLVAKRFGYEKADYFETAEEERTTPKVSF</sequence>
<dbReference type="InterPro" id="IPR007156">
    <property type="entry name" value="MamQ_LemA"/>
</dbReference>
<dbReference type="HOGENOM" id="CLU_056714_2_2_0"/>
<dbReference type="Pfam" id="PF04011">
    <property type="entry name" value="LemA"/>
    <property type="match status" value="1"/>
</dbReference>
<evidence type="ECO:0000313" key="7">
    <source>
        <dbReference type="EMBL" id="ADE57035.1"/>
    </source>
</evidence>
<keyword evidence="5" id="KW-0472">Membrane</keyword>
<protein>
    <submittedName>
        <fullName evidence="7">LemA family protein</fullName>
    </submittedName>
</protein>
<feature type="coiled-coil region" evidence="6">
    <location>
        <begin position="110"/>
        <end position="137"/>
    </location>
</feature>
<evidence type="ECO:0000256" key="1">
    <source>
        <dbReference type="ARBA" id="ARBA00004167"/>
    </source>
</evidence>
<dbReference type="PANTHER" id="PTHR34478:SF1">
    <property type="entry name" value="PROTEIN LEMA"/>
    <property type="match status" value="1"/>
</dbReference>
<dbReference type="AlphaFoldDB" id="D5EEQ3"/>
<dbReference type="eggNOG" id="COG1704">
    <property type="taxonomic scope" value="Bacteria"/>
</dbReference>
<evidence type="ECO:0000256" key="2">
    <source>
        <dbReference type="ARBA" id="ARBA00008854"/>
    </source>
</evidence>
<organism evidence="7 8">
    <name type="scientific">Aminobacterium colombiense (strain DSM 12261 / ALA-1)</name>
    <dbReference type="NCBI Taxonomy" id="572547"/>
    <lineage>
        <taxon>Bacteria</taxon>
        <taxon>Thermotogati</taxon>
        <taxon>Synergistota</taxon>
        <taxon>Synergistia</taxon>
        <taxon>Synergistales</taxon>
        <taxon>Aminobacteriaceae</taxon>
        <taxon>Aminobacterium</taxon>
    </lineage>
</organism>
<dbReference type="EMBL" id="CP001997">
    <property type="protein sequence ID" value="ADE57035.1"/>
    <property type="molecule type" value="Genomic_DNA"/>
</dbReference>
<keyword evidence="8" id="KW-1185">Reference proteome</keyword>
<keyword evidence="4" id="KW-1133">Transmembrane helix</keyword>
<dbReference type="GO" id="GO:0016020">
    <property type="term" value="C:membrane"/>
    <property type="evidence" value="ECO:0007669"/>
    <property type="project" value="UniProtKB-SubCell"/>
</dbReference>
<comment type="similarity">
    <text evidence="2">Belongs to the LemA family.</text>
</comment>
<keyword evidence="6" id="KW-0175">Coiled coil</keyword>
<dbReference type="InterPro" id="IPR023353">
    <property type="entry name" value="LemA-like_dom_sf"/>
</dbReference>